<dbReference type="Proteomes" id="UP000036987">
    <property type="component" value="Unassembled WGS sequence"/>
</dbReference>
<feature type="compositionally biased region" description="Acidic residues" evidence="1">
    <location>
        <begin position="334"/>
        <end position="358"/>
    </location>
</feature>
<feature type="region of interest" description="Disordered" evidence="1">
    <location>
        <begin position="299"/>
        <end position="424"/>
    </location>
</feature>
<feature type="region of interest" description="Disordered" evidence="1">
    <location>
        <begin position="140"/>
        <end position="186"/>
    </location>
</feature>
<dbReference type="OMA" id="HSTCAAN"/>
<protein>
    <submittedName>
        <fullName evidence="3">Sequence-specific DNA binding transcription factor</fullName>
    </submittedName>
</protein>
<evidence type="ECO:0000256" key="1">
    <source>
        <dbReference type="SAM" id="MobiDB-lite"/>
    </source>
</evidence>
<dbReference type="InterPro" id="IPR044822">
    <property type="entry name" value="Myb_DNA-bind_4"/>
</dbReference>
<sequence>MEGGSGVQPNLPSGMMRLEMQQIQHHQQQQRQRQQQQQQQFLPFSSSQQQQQQQQQTHHESTAQKHYAMTTNKIQPKQLQQSLPPQPPYQQQQLSPDEHTGHLPVASPASSASPWQRMKWTDEMVRLLIMVVYYVGDEAGTDHPSSSGEATASGTKTTTSNKKNNGGGPHHMQSTQQQKKGKWKSVSKAMMERGHCVSPQQCEDKFNDLNKRYKRVNDILGRGTACKVVENQKLLDTMDKLSPKSKEEARKLLNSKHLFFREMCAYHSTCAANTATGQIAGIPGVGGSVMPTHHQSCEFGPVPQFAHPQPSTTVMKRATGGYGEDEHHQRDMIMEDEEDEEEEEEEDYDDEEEEDEDGGLQSRRPSHGLEVNGEEEHESKTGFAAATTTFSGTKRQRRSCSPSQTPPSSHQLRSELMSLSGPAEQQRQWVQQRAVELEERKVGYQRRALDLEKQRFKWQRYSRNKEREMEKRKLSNDRLHLESERMLLLLRQKELDIFNYKCNGSGNYAAASATAPAPAVAEQQPQAQPQHGGVAPTATFIV</sequence>
<feature type="domain" description="Myb/SANT-like DNA-binding" evidence="2">
    <location>
        <begin position="175"/>
        <end position="230"/>
    </location>
</feature>
<proteinExistence type="predicted"/>
<comment type="caution">
    <text evidence="3">The sequence shown here is derived from an EMBL/GenBank/DDBJ whole genome shotgun (WGS) entry which is preliminary data.</text>
</comment>
<feature type="compositionally biased region" description="Basic and acidic residues" evidence="1">
    <location>
        <begin position="324"/>
        <end position="333"/>
    </location>
</feature>
<name>A0A0K9PVS6_ZOSMR</name>
<evidence type="ECO:0000259" key="2">
    <source>
        <dbReference type="Pfam" id="PF13837"/>
    </source>
</evidence>
<accession>A0A0K9PVS6</accession>
<gene>
    <name evidence="3" type="ORF">ZOSMA_166G00570</name>
</gene>
<reference evidence="4" key="1">
    <citation type="journal article" date="2016" name="Nature">
        <title>The genome of the seagrass Zostera marina reveals angiosperm adaptation to the sea.</title>
        <authorList>
            <person name="Olsen J.L."/>
            <person name="Rouze P."/>
            <person name="Verhelst B."/>
            <person name="Lin Y.-C."/>
            <person name="Bayer T."/>
            <person name="Collen J."/>
            <person name="Dattolo E."/>
            <person name="De Paoli E."/>
            <person name="Dittami S."/>
            <person name="Maumus F."/>
            <person name="Michel G."/>
            <person name="Kersting A."/>
            <person name="Lauritano C."/>
            <person name="Lohaus R."/>
            <person name="Toepel M."/>
            <person name="Tonon T."/>
            <person name="Vanneste K."/>
            <person name="Amirebrahimi M."/>
            <person name="Brakel J."/>
            <person name="Bostroem C."/>
            <person name="Chovatia M."/>
            <person name="Grimwood J."/>
            <person name="Jenkins J.W."/>
            <person name="Jueterbock A."/>
            <person name="Mraz A."/>
            <person name="Stam W.T."/>
            <person name="Tice H."/>
            <person name="Bornberg-Bauer E."/>
            <person name="Green P.J."/>
            <person name="Pearson G.A."/>
            <person name="Procaccini G."/>
            <person name="Duarte C.M."/>
            <person name="Schmutz J."/>
            <person name="Reusch T.B.H."/>
            <person name="Van de Peer Y."/>
        </authorList>
    </citation>
    <scope>NUCLEOTIDE SEQUENCE [LARGE SCALE GENOMIC DNA]</scope>
    <source>
        <strain evidence="4">cv. Finnish</strain>
    </source>
</reference>
<dbReference type="STRING" id="29655.A0A0K9PVS6"/>
<keyword evidence="4" id="KW-1185">Reference proteome</keyword>
<feature type="region of interest" description="Disordered" evidence="1">
    <location>
        <begin position="1"/>
        <end position="115"/>
    </location>
</feature>
<dbReference type="AlphaFoldDB" id="A0A0K9PVS6"/>
<feature type="compositionally biased region" description="Low complexity" evidence="1">
    <location>
        <begin position="21"/>
        <end position="56"/>
    </location>
</feature>
<dbReference type="Gene3D" id="1.10.10.60">
    <property type="entry name" value="Homeodomain-like"/>
    <property type="match status" value="1"/>
</dbReference>
<feature type="compositionally biased region" description="Low complexity" evidence="1">
    <location>
        <begin position="381"/>
        <end position="393"/>
    </location>
</feature>
<dbReference type="Pfam" id="PF13837">
    <property type="entry name" value="Myb_DNA-bind_4"/>
    <property type="match status" value="1"/>
</dbReference>
<dbReference type="EMBL" id="LFYR01000636">
    <property type="protein sequence ID" value="KMZ72357.1"/>
    <property type="molecule type" value="Genomic_DNA"/>
</dbReference>
<dbReference type="OrthoDB" id="784295at2759"/>
<feature type="compositionally biased region" description="Low complexity" evidence="1">
    <location>
        <begin position="104"/>
        <end position="114"/>
    </location>
</feature>
<evidence type="ECO:0000313" key="4">
    <source>
        <dbReference type="Proteomes" id="UP000036987"/>
    </source>
</evidence>
<organism evidence="3 4">
    <name type="scientific">Zostera marina</name>
    <name type="common">Eelgrass</name>
    <dbReference type="NCBI Taxonomy" id="29655"/>
    <lineage>
        <taxon>Eukaryota</taxon>
        <taxon>Viridiplantae</taxon>
        <taxon>Streptophyta</taxon>
        <taxon>Embryophyta</taxon>
        <taxon>Tracheophyta</taxon>
        <taxon>Spermatophyta</taxon>
        <taxon>Magnoliopsida</taxon>
        <taxon>Liliopsida</taxon>
        <taxon>Zosteraceae</taxon>
        <taxon>Zostera</taxon>
    </lineage>
</organism>
<feature type="compositionally biased region" description="Low complexity" evidence="1">
    <location>
        <begin position="145"/>
        <end position="164"/>
    </location>
</feature>
<feature type="compositionally biased region" description="Polar residues" evidence="1">
    <location>
        <begin position="399"/>
        <end position="411"/>
    </location>
</feature>
<dbReference type="PANTHER" id="PTHR46327">
    <property type="entry name" value="F16F4.11 PROTEIN-RELATED"/>
    <property type="match status" value="1"/>
</dbReference>
<dbReference type="PANTHER" id="PTHR46327:SF2">
    <property type="entry name" value="SEQUENCE-SPECIFIC DNA BINDING TRANSCRIPTION FACTOR"/>
    <property type="match status" value="1"/>
</dbReference>
<feature type="compositionally biased region" description="Low complexity" evidence="1">
    <location>
        <begin position="75"/>
        <end position="95"/>
    </location>
</feature>
<evidence type="ECO:0000313" key="3">
    <source>
        <dbReference type="EMBL" id="KMZ72357.1"/>
    </source>
</evidence>